<evidence type="ECO:0000256" key="4">
    <source>
        <dbReference type="ARBA" id="ARBA00022807"/>
    </source>
</evidence>
<dbReference type="EMBL" id="BLQM01000104">
    <property type="protein sequence ID" value="GMH64057.1"/>
    <property type="molecule type" value="Genomic_DNA"/>
</dbReference>
<evidence type="ECO:0000313" key="7">
    <source>
        <dbReference type="Proteomes" id="UP001162640"/>
    </source>
</evidence>
<keyword evidence="2" id="KW-0645">Protease</keyword>
<dbReference type="InterPro" id="IPR036440">
    <property type="entry name" value="Peptidase_C15-like_sf"/>
</dbReference>
<accession>A0A9W7A6Z6</accession>
<evidence type="ECO:0000256" key="3">
    <source>
        <dbReference type="ARBA" id="ARBA00022801"/>
    </source>
</evidence>
<dbReference type="PANTHER" id="PTHR23402">
    <property type="entry name" value="PROTEASE FAMILY C15 PYROGLUTAMYL-PEPTIDASE I-RELATED"/>
    <property type="match status" value="1"/>
</dbReference>
<dbReference type="Pfam" id="PF01470">
    <property type="entry name" value="Peptidase_C15"/>
    <property type="match status" value="2"/>
</dbReference>
<comment type="caution">
    <text evidence="6">The sequence shown here is derived from an EMBL/GenBank/DDBJ whole genome shotgun (WGS) entry which is preliminary data.</text>
</comment>
<feature type="compositionally biased region" description="Basic and acidic residues" evidence="5">
    <location>
        <begin position="1"/>
        <end position="20"/>
    </location>
</feature>
<keyword evidence="4" id="KW-0788">Thiol protease</keyword>
<evidence type="ECO:0000256" key="5">
    <source>
        <dbReference type="SAM" id="MobiDB-lite"/>
    </source>
</evidence>
<evidence type="ECO:0008006" key="8">
    <source>
        <dbReference type="Google" id="ProtNLM"/>
    </source>
</evidence>
<keyword evidence="3" id="KW-0378">Hydrolase</keyword>
<sequence length="277" mass="29532">MSDGKSDGKSDSKSDSKSVDPTDTTSDAALIKVIITCFGPFGGISSNPTLSIVNESSPNISDLLNSNPVTGCIYETYELPVSTCGVDTSMSSVFSSSIDTHPGPVIIIHCGVDGTQTSDGHFRLERIGFNSKDFRIPDNSGYQPKNEPIHSQSGDVNSWLGSMCGSSSSVCVDVTVASPSLDRCLKKLKENNWSNVKPSNSAGRFVCNYTLYTSLSKAAELNEIREEKVHGMFLHVPSFELIGEEEQGRFLRDLVQACVGEVGGEGGREVYLGPGGG</sequence>
<dbReference type="SUPFAM" id="SSF53182">
    <property type="entry name" value="Pyrrolidone carboxyl peptidase (pyroglutamate aminopeptidase)"/>
    <property type="match status" value="1"/>
</dbReference>
<dbReference type="PANTHER" id="PTHR23402:SF1">
    <property type="entry name" value="PYROGLUTAMYL-PEPTIDASE I"/>
    <property type="match status" value="1"/>
</dbReference>
<dbReference type="GO" id="GO:0006508">
    <property type="term" value="P:proteolysis"/>
    <property type="evidence" value="ECO:0007669"/>
    <property type="project" value="UniProtKB-KW"/>
</dbReference>
<dbReference type="AlphaFoldDB" id="A0A9W7A6Z6"/>
<dbReference type="Proteomes" id="UP001162640">
    <property type="component" value="Unassembled WGS sequence"/>
</dbReference>
<feature type="region of interest" description="Disordered" evidence="5">
    <location>
        <begin position="1"/>
        <end position="23"/>
    </location>
</feature>
<dbReference type="InterPro" id="IPR016125">
    <property type="entry name" value="Peptidase_C15-like"/>
</dbReference>
<name>A0A9W7A6Z6_9STRA</name>
<proteinExistence type="inferred from homology"/>
<evidence type="ECO:0000256" key="1">
    <source>
        <dbReference type="ARBA" id="ARBA00006641"/>
    </source>
</evidence>
<comment type="similarity">
    <text evidence="1">Belongs to the peptidase C15 family.</text>
</comment>
<organism evidence="6 7">
    <name type="scientific">Triparma laevis f. inornata</name>
    <dbReference type="NCBI Taxonomy" id="1714386"/>
    <lineage>
        <taxon>Eukaryota</taxon>
        <taxon>Sar</taxon>
        <taxon>Stramenopiles</taxon>
        <taxon>Ochrophyta</taxon>
        <taxon>Bolidophyceae</taxon>
        <taxon>Parmales</taxon>
        <taxon>Triparmaceae</taxon>
        <taxon>Triparma</taxon>
    </lineage>
</organism>
<gene>
    <name evidence="6" type="ORF">TL16_g03878</name>
</gene>
<protein>
    <recommendedName>
        <fullName evidence="8">Pyroglutamyl-peptidase I</fullName>
    </recommendedName>
</protein>
<evidence type="ECO:0000313" key="6">
    <source>
        <dbReference type="EMBL" id="GMH64057.1"/>
    </source>
</evidence>
<dbReference type="Gene3D" id="3.40.630.20">
    <property type="entry name" value="Peptidase C15, pyroglutamyl peptidase I-like"/>
    <property type="match status" value="1"/>
</dbReference>
<evidence type="ECO:0000256" key="2">
    <source>
        <dbReference type="ARBA" id="ARBA00022670"/>
    </source>
</evidence>
<dbReference type="GO" id="GO:0008234">
    <property type="term" value="F:cysteine-type peptidase activity"/>
    <property type="evidence" value="ECO:0007669"/>
    <property type="project" value="UniProtKB-KW"/>
</dbReference>
<reference evidence="7" key="1">
    <citation type="journal article" date="2023" name="Commun. Biol.">
        <title>Genome analysis of Parmales, the sister group of diatoms, reveals the evolutionary specialization of diatoms from phago-mixotrophs to photoautotrophs.</title>
        <authorList>
            <person name="Ban H."/>
            <person name="Sato S."/>
            <person name="Yoshikawa S."/>
            <person name="Yamada K."/>
            <person name="Nakamura Y."/>
            <person name="Ichinomiya M."/>
            <person name="Sato N."/>
            <person name="Blanc-Mathieu R."/>
            <person name="Endo H."/>
            <person name="Kuwata A."/>
            <person name="Ogata H."/>
        </authorList>
    </citation>
    <scope>NUCLEOTIDE SEQUENCE [LARGE SCALE GENOMIC DNA]</scope>
</reference>